<evidence type="ECO:0000313" key="1">
    <source>
        <dbReference type="EMBL" id="KAJ7199177.1"/>
    </source>
</evidence>
<organism evidence="1 2">
    <name type="scientific">Mycena pura</name>
    <dbReference type="NCBI Taxonomy" id="153505"/>
    <lineage>
        <taxon>Eukaryota</taxon>
        <taxon>Fungi</taxon>
        <taxon>Dikarya</taxon>
        <taxon>Basidiomycota</taxon>
        <taxon>Agaricomycotina</taxon>
        <taxon>Agaricomycetes</taxon>
        <taxon>Agaricomycetidae</taxon>
        <taxon>Agaricales</taxon>
        <taxon>Marasmiineae</taxon>
        <taxon>Mycenaceae</taxon>
        <taxon>Mycena</taxon>
    </lineage>
</organism>
<accession>A0AAD6V3W8</accession>
<dbReference type="GO" id="GO:0016757">
    <property type="term" value="F:glycosyltransferase activity"/>
    <property type="evidence" value="ECO:0007669"/>
    <property type="project" value="InterPro"/>
</dbReference>
<sequence>MQFLRDFIQNPFHVDDGFTTCYISFWVLRPRYNSVTLYQNINSFPIVSTSKPESRAIVTSLYTDEYALSVATLGQSLTSHNITERRIVIYIPGRLSSRSLCIAAAAGWEPVPVPYIPPPHNGDGIFHHFADQFTKLNIWGLDKMGIDVLLYLDGDTLVRNRFDELWDLPYLFAAVPDAYGDKESFTISINAGVLLIRPSSTVLEDMLSKLETASFPLHEAEQAFLNTYFAPKMLRLPYIYNGNLAIKMASPNVWRAIKNELRIVHYTAVKPFWYLSDDVDIKWNQNWKQSIRKSMEAQKGKVREELEWWSDAWDELMQHHFTTLDTC</sequence>
<protein>
    <submittedName>
        <fullName evidence="1">Glycosyltransferase family 8 protein</fullName>
    </submittedName>
</protein>
<comment type="caution">
    <text evidence="1">The sequence shown here is derived from an EMBL/GenBank/DDBJ whole genome shotgun (WGS) entry which is preliminary data.</text>
</comment>
<gene>
    <name evidence="1" type="ORF">GGX14DRAFT_699871</name>
</gene>
<dbReference type="Gene3D" id="3.90.550.10">
    <property type="entry name" value="Spore Coat Polysaccharide Biosynthesis Protein SpsA, Chain A"/>
    <property type="match status" value="1"/>
</dbReference>
<reference evidence="1" key="1">
    <citation type="submission" date="2023-03" db="EMBL/GenBank/DDBJ databases">
        <title>Massive genome expansion in bonnet fungi (Mycena s.s.) driven by repeated elements and novel gene families across ecological guilds.</title>
        <authorList>
            <consortium name="Lawrence Berkeley National Laboratory"/>
            <person name="Harder C.B."/>
            <person name="Miyauchi S."/>
            <person name="Viragh M."/>
            <person name="Kuo A."/>
            <person name="Thoen E."/>
            <person name="Andreopoulos B."/>
            <person name="Lu D."/>
            <person name="Skrede I."/>
            <person name="Drula E."/>
            <person name="Henrissat B."/>
            <person name="Morin E."/>
            <person name="Kohler A."/>
            <person name="Barry K."/>
            <person name="LaButti K."/>
            <person name="Morin E."/>
            <person name="Salamov A."/>
            <person name="Lipzen A."/>
            <person name="Mereny Z."/>
            <person name="Hegedus B."/>
            <person name="Baldrian P."/>
            <person name="Stursova M."/>
            <person name="Weitz H."/>
            <person name="Taylor A."/>
            <person name="Grigoriev I.V."/>
            <person name="Nagy L.G."/>
            <person name="Martin F."/>
            <person name="Kauserud H."/>
        </authorList>
    </citation>
    <scope>NUCLEOTIDE SEQUENCE</scope>
    <source>
        <strain evidence="1">9144</strain>
    </source>
</reference>
<dbReference type="Proteomes" id="UP001219525">
    <property type="component" value="Unassembled WGS sequence"/>
</dbReference>
<dbReference type="PANTHER" id="PTHR11183">
    <property type="entry name" value="GLYCOGENIN SUBFAMILY MEMBER"/>
    <property type="match status" value="1"/>
</dbReference>
<name>A0AAD6V3W8_9AGAR</name>
<dbReference type="AlphaFoldDB" id="A0AAD6V3W8"/>
<dbReference type="Pfam" id="PF01501">
    <property type="entry name" value="Glyco_transf_8"/>
    <property type="match status" value="1"/>
</dbReference>
<dbReference type="SUPFAM" id="SSF53448">
    <property type="entry name" value="Nucleotide-diphospho-sugar transferases"/>
    <property type="match status" value="1"/>
</dbReference>
<dbReference type="InterPro" id="IPR029044">
    <property type="entry name" value="Nucleotide-diphossugar_trans"/>
</dbReference>
<keyword evidence="2" id="KW-1185">Reference proteome</keyword>
<proteinExistence type="predicted"/>
<dbReference type="EMBL" id="JARJCW010000069">
    <property type="protein sequence ID" value="KAJ7199177.1"/>
    <property type="molecule type" value="Genomic_DNA"/>
</dbReference>
<dbReference type="InterPro" id="IPR050587">
    <property type="entry name" value="GNT1/Glycosyltrans_8"/>
</dbReference>
<dbReference type="InterPro" id="IPR002495">
    <property type="entry name" value="Glyco_trans_8"/>
</dbReference>
<evidence type="ECO:0000313" key="2">
    <source>
        <dbReference type="Proteomes" id="UP001219525"/>
    </source>
</evidence>